<comment type="similarity">
    <text evidence="2 4">Belongs to the AB hydrolase superfamily. Lipase family.</text>
</comment>
<accession>A0ABD0TEP5</accession>
<dbReference type="GO" id="GO:0005576">
    <property type="term" value="C:extracellular region"/>
    <property type="evidence" value="ECO:0007669"/>
    <property type="project" value="UniProtKB-SubCell"/>
</dbReference>
<dbReference type="AlphaFoldDB" id="A0ABD0TEP5"/>
<dbReference type="Gene3D" id="3.40.50.1820">
    <property type="entry name" value="alpha/beta hydrolase"/>
    <property type="match status" value="1"/>
</dbReference>
<dbReference type="Pfam" id="PF00151">
    <property type="entry name" value="Lipase"/>
    <property type="match status" value="1"/>
</dbReference>
<keyword evidence="5" id="KW-0732">Signal</keyword>
<comment type="subcellular location">
    <subcellularLocation>
        <location evidence="1">Secreted</location>
    </subcellularLocation>
</comment>
<comment type="caution">
    <text evidence="7">The sequence shown here is derived from an EMBL/GenBank/DDBJ whole genome shotgun (WGS) entry which is preliminary data.</text>
</comment>
<dbReference type="SUPFAM" id="SSF53474">
    <property type="entry name" value="alpha/beta-Hydrolases"/>
    <property type="match status" value="1"/>
</dbReference>
<dbReference type="PANTHER" id="PTHR11610">
    <property type="entry name" value="LIPASE"/>
    <property type="match status" value="1"/>
</dbReference>
<evidence type="ECO:0000256" key="1">
    <source>
        <dbReference type="ARBA" id="ARBA00004613"/>
    </source>
</evidence>
<feature type="domain" description="Lipase" evidence="6">
    <location>
        <begin position="54"/>
        <end position="295"/>
    </location>
</feature>
<dbReference type="EMBL" id="JBEDNZ010000006">
    <property type="protein sequence ID" value="KAL0841568.1"/>
    <property type="molecule type" value="Genomic_DNA"/>
</dbReference>
<dbReference type="Proteomes" id="UP001549921">
    <property type="component" value="Unassembled WGS sequence"/>
</dbReference>
<organism evidence="7 8">
    <name type="scientific">Loxostege sticticalis</name>
    <name type="common">Beet webworm moth</name>
    <dbReference type="NCBI Taxonomy" id="481309"/>
    <lineage>
        <taxon>Eukaryota</taxon>
        <taxon>Metazoa</taxon>
        <taxon>Ecdysozoa</taxon>
        <taxon>Arthropoda</taxon>
        <taxon>Hexapoda</taxon>
        <taxon>Insecta</taxon>
        <taxon>Pterygota</taxon>
        <taxon>Neoptera</taxon>
        <taxon>Endopterygota</taxon>
        <taxon>Lepidoptera</taxon>
        <taxon>Glossata</taxon>
        <taxon>Ditrysia</taxon>
        <taxon>Pyraloidea</taxon>
        <taxon>Crambidae</taxon>
        <taxon>Pyraustinae</taxon>
        <taxon>Loxostege</taxon>
    </lineage>
</organism>
<proteinExistence type="inferred from homology"/>
<keyword evidence="3" id="KW-0964">Secreted</keyword>
<feature type="signal peptide" evidence="5">
    <location>
        <begin position="1"/>
        <end position="21"/>
    </location>
</feature>
<sequence>MYNWLSFVSLISITSIGKWPAVMVSTTQKLDVSELKVHFYDFQSGIKITNKIDDAFDGIVNNVNLDLQRHLNIYIPGYRSNSDDSPETALRQALKDVPNIYLIVFDYSYYSAKRLTKESLEKTMPYIFDLGTAMGKFVARLHELVFKADKIRGFGHSAGGQLVGVMGEAFKNTTGNKIARITSIDPAKQCFSEHLETHTRSGQAEFVEVIHCESQNYGSLSNHADADIYYNKEDAVYPGCYDSNKNKVRNLGEVDMVTCAHIFCVQEYMRTVSQPKWFKACADYDDYVKHGCANSDIVYSGYYHNNTSKGIFYASTKVGPRVVPIA</sequence>
<evidence type="ECO:0000256" key="2">
    <source>
        <dbReference type="ARBA" id="ARBA00010701"/>
    </source>
</evidence>
<reference evidence="7 8" key="1">
    <citation type="submission" date="2024-06" db="EMBL/GenBank/DDBJ databases">
        <title>A chromosome-level genome assembly of beet webworm, Loxostege sticticalis.</title>
        <authorList>
            <person name="Zhang Y."/>
        </authorList>
    </citation>
    <scope>NUCLEOTIDE SEQUENCE [LARGE SCALE GENOMIC DNA]</scope>
    <source>
        <strain evidence="7">AQ028</strain>
        <tissue evidence="7">Male pupae</tissue>
    </source>
</reference>
<evidence type="ECO:0000256" key="4">
    <source>
        <dbReference type="RuleBase" id="RU004262"/>
    </source>
</evidence>
<evidence type="ECO:0000313" key="7">
    <source>
        <dbReference type="EMBL" id="KAL0841568.1"/>
    </source>
</evidence>
<dbReference type="InterPro" id="IPR000734">
    <property type="entry name" value="TAG_lipase"/>
</dbReference>
<evidence type="ECO:0000256" key="3">
    <source>
        <dbReference type="ARBA" id="ARBA00022525"/>
    </source>
</evidence>
<evidence type="ECO:0000259" key="6">
    <source>
        <dbReference type="Pfam" id="PF00151"/>
    </source>
</evidence>
<name>A0ABD0TEP5_LOXSC</name>
<feature type="chain" id="PRO_5044887174" description="Lipase domain-containing protein" evidence="5">
    <location>
        <begin position="22"/>
        <end position="326"/>
    </location>
</feature>
<evidence type="ECO:0000256" key="5">
    <source>
        <dbReference type="SAM" id="SignalP"/>
    </source>
</evidence>
<dbReference type="InterPro" id="IPR029058">
    <property type="entry name" value="AB_hydrolase_fold"/>
</dbReference>
<gene>
    <name evidence="7" type="ORF">ABMA28_015227</name>
</gene>
<evidence type="ECO:0000313" key="8">
    <source>
        <dbReference type="Proteomes" id="UP001549921"/>
    </source>
</evidence>
<dbReference type="InterPro" id="IPR013818">
    <property type="entry name" value="Lipase"/>
</dbReference>
<protein>
    <recommendedName>
        <fullName evidence="6">Lipase domain-containing protein</fullName>
    </recommendedName>
</protein>